<evidence type="ECO:0000313" key="3">
    <source>
        <dbReference type="EMBL" id="TVO74106.1"/>
    </source>
</evidence>
<accession>A0A557S9L6</accession>
<dbReference type="Proteomes" id="UP000316649">
    <property type="component" value="Unassembled WGS sequence"/>
</dbReference>
<evidence type="ECO:0000313" key="4">
    <source>
        <dbReference type="Proteomes" id="UP000316649"/>
    </source>
</evidence>
<gene>
    <name evidence="3" type="ORF">FHP88_10955</name>
</gene>
<reference evidence="3 4" key="1">
    <citation type="submission" date="2019-07" db="EMBL/GenBank/DDBJ databases">
        <title>The pathways for chlorine oxyanion respiration interact through the shared metabolite chlorate.</title>
        <authorList>
            <person name="Barnum T.P."/>
            <person name="Cheng Y."/>
            <person name="Hill K.A."/>
            <person name="Lucas L.N."/>
            <person name="Carlson H.K."/>
            <person name="Coates J.D."/>
        </authorList>
    </citation>
    <scope>NUCLEOTIDE SEQUENCE [LARGE SCALE GENOMIC DNA]</scope>
    <source>
        <strain evidence="3 4">BK-1</strain>
    </source>
</reference>
<evidence type="ECO:0000256" key="1">
    <source>
        <dbReference type="SAM" id="MobiDB-lite"/>
    </source>
</evidence>
<dbReference type="EMBL" id="VMNH01000012">
    <property type="protein sequence ID" value="TVO74106.1"/>
    <property type="molecule type" value="Genomic_DNA"/>
</dbReference>
<keyword evidence="4" id="KW-1185">Reference proteome</keyword>
<dbReference type="AlphaFoldDB" id="A0A557S9L6"/>
<feature type="signal peptide" evidence="2">
    <location>
        <begin position="1"/>
        <end position="27"/>
    </location>
</feature>
<organism evidence="3 4">
    <name type="scientific">Sedimenticola selenatireducens</name>
    <dbReference type="NCBI Taxonomy" id="191960"/>
    <lineage>
        <taxon>Bacteria</taxon>
        <taxon>Pseudomonadati</taxon>
        <taxon>Pseudomonadota</taxon>
        <taxon>Gammaproteobacteria</taxon>
        <taxon>Chromatiales</taxon>
        <taxon>Sedimenticolaceae</taxon>
        <taxon>Sedimenticola</taxon>
    </lineage>
</organism>
<comment type="caution">
    <text evidence="3">The sequence shown here is derived from an EMBL/GenBank/DDBJ whole genome shotgun (WGS) entry which is preliminary data.</text>
</comment>
<feature type="compositionally biased region" description="Basic and acidic residues" evidence="1">
    <location>
        <begin position="92"/>
        <end position="121"/>
    </location>
</feature>
<protein>
    <submittedName>
        <fullName evidence="3">DUF4124 domain-containing protein</fullName>
    </submittedName>
</protein>
<feature type="region of interest" description="Disordered" evidence="1">
    <location>
        <begin position="73"/>
        <end position="121"/>
    </location>
</feature>
<dbReference type="RefSeq" id="WP_144359124.1">
    <property type="nucleotide sequence ID" value="NZ_VMNH01000012.1"/>
</dbReference>
<evidence type="ECO:0000256" key="2">
    <source>
        <dbReference type="SAM" id="SignalP"/>
    </source>
</evidence>
<name>A0A557S9L6_9GAMM</name>
<sequence length="121" mass="13203">MKIIPLNYTVMVCSVSALIVFSSLTVAESYKCEEDGVVVYSDTRCGPVAEKGGEVQNSYAGGIRPGEQQMLDEALKQAPAAGPAGGSESDSYGERIRQQNEARKERGDERRIERDSSSPWR</sequence>
<proteinExistence type="predicted"/>
<feature type="chain" id="PRO_5021745827" evidence="2">
    <location>
        <begin position="28"/>
        <end position="121"/>
    </location>
</feature>
<dbReference type="OrthoDB" id="5771047at2"/>
<keyword evidence="2" id="KW-0732">Signal</keyword>